<accession>A0A8X7TTW4</accession>
<feature type="compositionally biased region" description="Basic and acidic residues" evidence="1">
    <location>
        <begin position="277"/>
        <end position="287"/>
    </location>
</feature>
<evidence type="ECO:0000313" key="3">
    <source>
        <dbReference type="EMBL" id="KAG2254505.1"/>
    </source>
</evidence>
<name>A0A8X7TTW4_BRACI</name>
<gene>
    <name evidence="3" type="ORF">Bca52824_084641</name>
</gene>
<dbReference type="AlphaFoldDB" id="A0A8X7TTW4"/>
<protein>
    <recommendedName>
        <fullName evidence="2">DUF4283 domain-containing protein</fullName>
    </recommendedName>
</protein>
<sequence length="459" mass="51176">MTELIVSGGPDLPQSPSKVYTNSPSSQKALYSAVASDQNEPSIHFLPEVEMQEGVAVVDLPDEVTNDSKPLWESYVMGHFIGDAPHIGKVHATVNRLWTTKEKPSMIDAQFIAPKTALFRIEDKQMRKRVLRRHFWHIADVPLVVQEWTPDTESSKPDLTAIPLWMDLKGVPGHLFSQVGLTFFGDTIGKTAKLHPNTVRCTRLDVARLLVVMNLEKPLPDSILIRGTSTTIQVRYPWLPPRCSLCHQWGHIDKECGKKQGATSDTRQEKKKSMKQKQVEKDDTVSKFTDDTISKTQESAVDRKDDTVSKFTDDTISKTQESAVDRVEETRVPDAGKSAYSVDTQSNTEKDWKLVENGHRTSPRRGAAPSSSEKETLPGSPSCFHLLTDVEEGEVESSASEEDDAEDAVVVQDSKAPQQSPDKSKKKKNNKAGATQQPQRDQKKTAKQTKTKPASSRRH</sequence>
<keyword evidence="4" id="KW-1185">Reference proteome</keyword>
<feature type="compositionally biased region" description="Basic and acidic residues" evidence="1">
    <location>
        <begin position="348"/>
        <end position="359"/>
    </location>
</feature>
<feature type="compositionally biased region" description="Basic and acidic residues" evidence="1">
    <location>
        <begin position="323"/>
        <end position="334"/>
    </location>
</feature>
<evidence type="ECO:0000256" key="1">
    <source>
        <dbReference type="SAM" id="MobiDB-lite"/>
    </source>
</evidence>
<dbReference type="InterPro" id="IPR025558">
    <property type="entry name" value="DUF4283"/>
</dbReference>
<feature type="region of interest" description="Disordered" evidence="1">
    <location>
        <begin position="320"/>
        <end position="459"/>
    </location>
</feature>
<dbReference type="PANTHER" id="PTHR31286:SF148">
    <property type="entry name" value="DUF4283 DOMAIN-CONTAINING PROTEIN"/>
    <property type="match status" value="1"/>
</dbReference>
<dbReference type="InterPro" id="IPR040256">
    <property type="entry name" value="At4g02000-like"/>
</dbReference>
<feature type="compositionally biased region" description="Acidic residues" evidence="1">
    <location>
        <begin position="389"/>
        <end position="407"/>
    </location>
</feature>
<feature type="compositionally biased region" description="Polar residues" evidence="1">
    <location>
        <begin position="14"/>
        <end position="24"/>
    </location>
</feature>
<organism evidence="3 4">
    <name type="scientific">Brassica carinata</name>
    <name type="common">Ethiopian mustard</name>
    <name type="synonym">Abyssinian cabbage</name>
    <dbReference type="NCBI Taxonomy" id="52824"/>
    <lineage>
        <taxon>Eukaryota</taxon>
        <taxon>Viridiplantae</taxon>
        <taxon>Streptophyta</taxon>
        <taxon>Embryophyta</taxon>
        <taxon>Tracheophyta</taxon>
        <taxon>Spermatophyta</taxon>
        <taxon>Magnoliopsida</taxon>
        <taxon>eudicotyledons</taxon>
        <taxon>Gunneridae</taxon>
        <taxon>Pentapetalae</taxon>
        <taxon>rosids</taxon>
        <taxon>malvids</taxon>
        <taxon>Brassicales</taxon>
        <taxon>Brassicaceae</taxon>
        <taxon>Brassiceae</taxon>
        <taxon>Brassica</taxon>
    </lineage>
</organism>
<dbReference type="OrthoDB" id="1112756at2759"/>
<dbReference type="Pfam" id="PF14111">
    <property type="entry name" value="DUF4283"/>
    <property type="match status" value="1"/>
</dbReference>
<feature type="compositionally biased region" description="Basic residues" evidence="1">
    <location>
        <begin position="445"/>
        <end position="459"/>
    </location>
</feature>
<comment type="caution">
    <text evidence="3">The sequence shown here is derived from an EMBL/GenBank/DDBJ whole genome shotgun (WGS) entry which is preliminary data.</text>
</comment>
<feature type="compositionally biased region" description="Low complexity" evidence="1">
    <location>
        <begin position="408"/>
        <end position="421"/>
    </location>
</feature>
<reference evidence="3 4" key="1">
    <citation type="submission" date="2020-02" db="EMBL/GenBank/DDBJ databases">
        <authorList>
            <person name="Ma Q."/>
            <person name="Huang Y."/>
            <person name="Song X."/>
            <person name="Pei D."/>
        </authorList>
    </citation>
    <scope>NUCLEOTIDE SEQUENCE [LARGE SCALE GENOMIC DNA]</scope>
    <source>
        <strain evidence="3">Sxm20200214</strain>
        <tissue evidence="3">Leaf</tissue>
    </source>
</reference>
<dbReference type="Proteomes" id="UP000886595">
    <property type="component" value="Unassembled WGS sequence"/>
</dbReference>
<feature type="region of interest" description="Disordered" evidence="1">
    <location>
        <begin position="257"/>
        <end position="287"/>
    </location>
</feature>
<dbReference type="EMBL" id="JAAMPC010000016">
    <property type="protein sequence ID" value="KAG2254505.1"/>
    <property type="molecule type" value="Genomic_DNA"/>
</dbReference>
<dbReference type="PANTHER" id="PTHR31286">
    <property type="entry name" value="GLYCINE-RICH CELL WALL STRUCTURAL PROTEIN 1.8-LIKE"/>
    <property type="match status" value="1"/>
</dbReference>
<feature type="region of interest" description="Disordered" evidence="1">
    <location>
        <begin position="1"/>
        <end position="24"/>
    </location>
</feature>
<evidence type="ECO:0000313" key="4">
    <source>
        <dbReference type="Proteomes" id="UP000886595"/>
    </source>
</evidence>
<proteinExistence type="predicted"/>
<evidence type="ECO:0000259" key="2">
    <source>
        <dbReference type="Pfam" id="PF14111"/>
    </source>
</evidence>
<feature type="domain" description="DUF4283" evidence="2">
    <location>
        <begin position="71"/>
        <end position="153"/>
    </location>
</feature>